<dbReference type="Gene3D" id="3.50.70.10">
    <property type="match status" value="1"/>
</dbReference>
<keyword evidence="1" id="KW-0732">Signal</keyword>
<evidence type="ECO:0000256" key="1">
    <source>
        <dbReference type="SAM" id="SignalP"/>
    </source>
</evidence>
<keyword evidence="4" id="KW-1185">Reference proteome</keyword>
<protein>
    <submittedName>
        <fullName evidence="3">Chalcone isomerase family protein</fullName>
    </submittedName>
</protein>
<dbReference type="InterPro" id="IPR016087">
    <property type="entry name" value="Chalcone_isomerase"/>
</dbReference>
<keyword evidence="3" id="KW-0413">Isomerase</keyword>
<evidence type="ECO:0000313" key="4">
    <source>
        <dbReference type="Proteomes" id="UP000680067"/>
    </source>
</evidence>
<gene>
    <name evidence="3" type="ORF">KDM89_08415</name>
</gene>
<name>A0A941DQC1_9BURK</name>
<proteinExistence type="predicted"/>
<dbReference type="GO" id="GO:0016853">
    <property type="term" value="F:isomerase activity"/>
    <property type="evidence" value="ECO:0007669"/>
    <property type="project" value="UniProtKB-KW"/>
</dbReference>
<feature type="signal peptide" evidence="1">
    <location>
        <begin position="1"/>
        <end position="22"/>
    </location>
</feature>
<dbReference type="Proteomes" id="UP000680067">
    <property type="component" value="Unassembled WGS sequence"/>
</dbReference>
<evidence type="ECO:0000259" key="2">
    <source>
        <dbReference type="Pfam" id="PF16036"/>
    </source>
</evidence>
<accession>A0A941DQC1</accession>
<feature type="domain" description="Chalcone isomerase" evidence="2">
    <location>
        <begin position="73"/>
        <end position="178"/>
    </location>
</feature>
<comment type="caution">
    <text evidence="3">The sequence shown here is derived from an EMBL/GenBank/DDBJ whole genome shotgun (WGS) entry which is preliminary data.</text>
</comment>
<reference evidence="3" key="1">
    <citation type="submission" date="2021-04" db="EMBL/GenBank/DDBJ databases">
        <title>novel species isolated from subtropical streams in China.</title>
        <authorList>
            <person name="Lu H."/>
        </authorList>
    </citation>
    <scope>NUCLEOTIDE SEQUENCE</scope>
    <source>
        <strain evidence="3">LFS511W</strain>
    </source>
</reference>
<evidence type="ECO:0000313" key="3">
    <source>
        <dbReference type="EMBL" id="MBR7782161.1"/>
    </source>
</evidence>
<organism evidence="3 4">
    <name type="scientific">Undibacterium luofuense</name>
    <dbReference type="NCBI Taxonomy" id="2828733"/>
    <lineage>
        <taxon>Bacteria</taxon>
        <taxon>Pseudomonadati</taxon>
        <taxon>Pseudomonadota</taxon>
        <taxon>Betaproteobacteria</taxon>
        <taxon>Burkholderiales</taxon>
        <taxon>Oxalobacteraceae</taxon>
        <taxon>Undibacterium</taxon>
    </lineage>
</organism>
<feature type="chain" id="PRO_5037072059" evidence="1">
    <location>
        <begin position="23"/>
        <end position="183"/>
    </location>
</feature>
<dbReference type="RefSeq" id="WP_212687506.1">
    <property type="nucleotide sequence ID" value="NZ_JAGSPN010000005.1"/>
</dbReference>
<dbReference type="Pfam" id="PF16036">
    <property type="entry name" value="Chalcone_3"/>
    <property type="match status" value="1"/>
</dbReference>
<sequence length="183" mass="20779">MKPALFCQFAIAACVALSPLHAALAAQPPAPAAVNTELRQPFLLGQGTHRWFGLKIFDATLWSTTQEWQGLTQRFALELRYARHLSGKKIAEVSIEEMQKLEKLKPEQQQRWLQQMQAMFPDVEENTRITGVHLPGEGARFFLNDQPLGEIRDPEFARLFFGIWLDNRSSVPALRAQLTGKPR</sequence>
<dbReference type="InterPro" id="IPR016088">
    <property type="entry name" value="Chalcone_isomerase_3-sand"/>
</dbReference>
<dbReference type="AlphaFoldDB" id="A0A941DQC1"/>
<dbReference type="EMBL" id="JAGSPN010000005">
    <property type="protein sequence ID" value="MBR7782161.1"/>
    <property type="molecule type" value="Genomic_DNA"/>
</dbReference>